<keyword evidence="4" id="KW-1185">Reference proteome</keyword>
<dbReference type="Proteomes" id="UP000002945">
    <property type="component" value="Unassembled WGS sequence"/>
</dbReference>
<gene>
    <name evidence="3" type="ORF">KAOT1_08779</name>
</gene>
<reference evidence="3 4" key="1">
    <citation type="journal article" date="2011" name="J. Bacteriol.">
        <title>Genome sequence of the algicidal bacterium Kordia algicida OT-1.</title>
        <authorList>
            <person name="Lee H.S."/>
            <person name="Kang S.G."/>
            <person name="Kwon K.K."/>
            <person name="Lee J.H."/>
            <person name="Kim S.J."/>
        </authorList>
    </citation>
    <scope>NUCLEOTIDE SEQUENCE [LARGE SCALE GENOMIC DNA]</scope>
    <source>
        <strain evidence="3 4">OT-1</strain>
    </source>
</reference>
<proteinExistence type="predicted"/>
<feature type="region of interest" description="Disordered" evidence="1">
    <location>
        <begin position="96"/>
        <end position="118"/>
    </location>
</feature>
<dbReference type="eggNOG" id="ENOG503376B">
    <property type="taxonomic scope" value="Bacteria"/>
</dbReference>
<evidence type="ECO:0000256" key="2">
    <source>
        <dbReference type="SAM" id="Phobius"/>
    </source>
</evidence>
<sequence length="139" mass="15862">MLGLVLIYFVGKQFYDMAKKYDQSAWLYAILGVVSYYGGIIAGGVILGVIIGLFFPEFLDTTSETVLGLMTIPIGILACWGFYQLLKRKWTKDFEEKERNKPKIEDIGKSEEEKPTEDFLIGNRNLDDLGKKKDDGFRF</sequence>
<keyword evidence="2" id="KW-0812">Transmembrane</keyword>
<organism evidence="3 4">
    <name type="scientific">Kordia algicida OT-1</name>
    <dbReference type="NCBI Taxonomy" id="391587"/>
    <lineage>
        <taxon>Bacteria</taxon>
        <taxon>Pseudomonadati</taxon>
        <taxon>Bacteroidota</taxon>
        <taxon>Flavobacteriia</taxon>
        <taxon>Flavobacteriales</taxon>
        <taxon>Flavobacteriaceae</taxon>
        <taxon>Kordia</taxon>
    </lineage>
</organism>
<evidence type="ECO:0000256" key="1">
    <source>
        <dbReference type="SAM" id="MobiDB-lite"/>
    </source>
</evidence>
<dbReference type="AlphaFoldDB" id="A9E7F0"/>
<protein>
    <submittedName>
        <fullName evidence="3">Uncharacterized protein</fullName>
    </submittedName>
</protein>
<dbReference type="STRING" id="391587.KAOT1_08779"/>
<accession>A9E7F0</accession>
<feature type="transmembrane region" description="Helical" evidence="2">
    <location>
        <begin position="25"/>
        <end position="55"/>
    </location>
</feature>
<dbReference type="OrthoDB" id="1449578at2"/>
<name>A9E7F0_9FLAO</name>
<evidence type="ECO:0000313" key="4">
    <source>
        <dbReference type="Proteomes" id="UP000002945"/>
    </source>
</evidence>
<dbReference type="HOGENOM" id="CLU_1842499_0_0_10"/>
<keyword evidence="2" id="KW-1133">Transmembrane helix</keyword>
<feature type="transmembrane region" description="Helical" evidence="2">
    <location>
        <begin position="67"/>
        <end position="86"/>
    </location>
</feature>
<dbReference type="RefSeq" id="WP_007094318.1">
    <property type="nucleotide sequence ID" value="NZ_CP142125.1"/>
</dbReference>
<evidence type="ECO:0000313" key="3">
    <source>
        <dbReference type="EMBL" id="EDP94895.1"/>
    </source>
</evidence>
<keyword evidence="2" id="KW-0472">Membrane</keyword>
<dbReference type="EMBL" id="ABIB01000012">
    <property type="protein sequence ID" value="EDP94895.1"/>
    <property type="molecule type" value="Genomic_DNA"/>
</dbReference>
<feature type="compositionally biased region" description="Basic and acidic residues" evidence="1">
    <location>
        <begin position="96"/>
        <end position="117"/>
    </location>
</feature>
<comment type="caution">
    <text evidence="3">The sequence shown here is derived from an EMBL/GenBank/DDBJ whole genome shotgun (WGS) entry which is preliminary data.</text>
</comment>